<keyword evidence="1" id="KW-0963">Cytoplasm</keyword>
<keyword evidence="4" id="KW-0131">Cell cycle</keyword>
<dbReference type="RefSeq" id="WP_298403997.1">
    <property type="nucleotide sequence ID" value="NZ_JBFSHR010000009.1"/>
</dbReference>
<dbReference type="InterPro" id="IPR036388">
    <property type="entry name" value="WH-like_DNA-bd_sf"/>
</dbReference>
<sequence length="202" mass="21819">MAEIDGLGSEEEGHTPSIRATARTIEGLLSLGVGPIEVDELAEFLVLDEIFVEAAVNFLAEELVRLDRATRLVKVANGYALKTAPDLAKVLGRYLSEDQSPTLSGAAMEALAVVAYLQPVSRAQVSEIRGVSSDGVIRLLVDRGLIEGDRRRGRSGEPIMFTTTPLFLERFGLASLAELPALADFVPSAELVEVLEESRRSR</sequence>
<reference evidence="5 6" key="1">
    <citation type="submission" date="2024-07" db="EMBL/GenBank/DDBJ databases">
        <title>Draft Genome Sequence of Ferrimicrobium acidiphilum Strain YE2023, Isolated from a Pulp of Bioleach Reactor.</title>
        <authorList>
            <person name="Elkina Y.A."/>
            <person name="Bulaeva A.G."/>
            <person name="Beletsky A.V."/>
            <person name="Mardanov A.V."/>
        </authorList>
    </citation>
    <scope>NUCLEOTIDE SEQUENCE [LARGE SCALE GENOMIC DNA]</scope>
    <source>
        <strain evidence="5 6">YE2023</strain>
    </source>
</reference>
<dbReference type="InterPro" id="IPR005234">
    <property type="entry name" value="ScpB_csome_segregation"/>
</dbReference>
<dbReference type="Pfam" id="PF04079">
    <property type="entry name" value="SMC_ScpB"/>
    <property type="match status" value="1"/>
</dbReference>
<dbReference type="Proteomes" id="UP001560267">
    <property type="component" value="Unassembled WGS sequence"/>
</dbReference>
<protein>
    <submittedName>
        <fullName evidence="5">SMC-Scp complex subunit ScpB</fullName>
    </submittedName>
</protein>
<evidence type="ECO:0000256" key="2">
    <source>
        <dbReference type="ARBA" id="ARBA00022618"/>
    </source>
</evidence>
<organism evidence="5 6">
    <name type="scientific">Ferrimicrobium acidiphilum</name>
    <dbReference type="NCBI Taxonomy" id="121039"/>
    <lineage>
        <taxon>Bacteria</taxon>
        <taxon>Bacillati</taxon>
        <taxon>Actinomycetota</taxon>
        <taxon>Acidimicrobiia</taxon>
        <taxon>Acidimicrobiales</taxon>
        <taxon>Acidimicrobiaceae</taxon>
        <taxon>Ferrimicrobium</taxon>
    </lineage>
</organism>
<gene>
    <name evidence="5" type="primary">scpB</name>
    <name evidence="5" type="ORF">AB6A68_04045</name>
</gene>
<dbReference type="InterPro" id="IPR036390">
    <property type="entry name" value="WH_DNA-bd_sf"/>
</dbReference>
<dbReference type="Gene3D" id="1.10.10.10">
    <property type="entry name" value="Winged helix-like DNA-binding domain superfamily/Winged helix DNA-binding domain"/>
    <property type="match status" value="2"/>
</dbReference>
<accession>A0ABV3Y186</accession>
<comment type="caution">
    <text evidence="5">The sequence shown here is derived from an EMBL/GenBank/DDBJ whole genome shotgun (WGS) entry which is preliminary data.</text>
</comment>
<dbReference type="PANTHER" id="PTHR34298:SF2">
    <property type="entry name" value="SEGREGATION AND CONDENSATION PROTEIN B"/>
    <property type="match status" value="1"/>
</dbReference>
<proteinExistence type="predicted"/>
<name>A0ABV3Y186_9ACTN</name>
<dbReference type="SUPFAM" id="SSF46785">
    <property type="entry name" value="Winged helix' DNA-binding domain"/>
    <property type="match status" value="2"/>
</dbReference>
<evidence type="ECO:0000256" key="1">
    <source>
        <dbReference type="ARBA" id="ARBA00022490"/>
    </source>
</evidence>
<evidence type="ECO:0000256" key="4">
    <source>
        <dbReference type="ARBA" id="ARBA00023306"/>
    </source>
</evidence>
<keyword evidence="6" id="KW-1185">Reference proteome</keyword>
<dbReference type="PANTHER" id="PTHR34298">
    <property type="entry name" value="SEGREGATION AND CONDENSATION PROTEIN B"/>
    <property type="match status" value="1"/>
</dbReference>
<evidence type="ECO:0000313" key="6">
    <source>
        <dbReference type="Proteomes" id="UP001560267"/>
    </source>
</evidence>
<evidence type="ECO:0000256" key="3">
    <source>
        <dbReference type="ARBA" id="ARBA00022829"/>
    </source>
</evidence>
<dbReference type="EMBL" id="JBFSHR010000009">
    <property type="protein sequence ID" value="MEX6429005.1"/>
    <property type="molecule type" value="Genomic_DNA"/>
</dbReference>
<dbReference type="NCBIfam" id="TIGR00281">
    <property type="entry name" value="SMC-Scp complex subunit ScpB"/>
    <property type="match status" value="1"/>
</dbReference>
<keyword evidence="3" id="KW-0159">Chromosome partition</keyword>
<keyword evidence="2" id="KW-0132">Cell division</keyword>
<dbReference type="PIRSF" id="PIRSF019345">
    <property type="entry name" value="ScpB"/>
    <property type="match status" value="1"/>
</dbReference>
<evidence type="ECO:0000313" key="5">
    <source>
        <dbReference type="EMBL" id="MEX6429005.1"/>
    </source>
</evidence>